<keyword evidence="1" id="KW-0521">NADP</keyword>
<keyword evidence="1" id="KW-0444">Lipid biosynthesis</keyword>
<dbReference type="GO" id="GO:0080019">
    <property type="term" value="F:alcohol-forming very long-chain fatty acyl-CoA reductase activity"/>
    <property type="evidence" value="ECO:0007669"/>
    <property type="project" value="InterPro"/>
</dbReference>
<dbReference type="OMA" id="PINGDIN"/>
<dbReference type="Gramene" id="OB04G16720.1">
    <property type="protein sequence ID" value="OB04G16720.1"/>
    <property type="gene ID" value="OB04G16720"/>
</dbReference>
<organism evidence="3">
    <name type="scientific">Oryza brachyantha</name>
    <name type="common">malo sina</name>
    <dbReference type="NCBI Taxonomy" id="4533"/>
    <lineage>
        <taxon>Eukaryota</taxon>
        <taxon>Viridiplantae</taxon>
        <taxon>Streptophyta</taxon>
        <taxon>Embryophyta</taxon>
        <taxon>Tracheophyta</taxon>
        <taxon>Spermatophyta</taxon>
        <taxon>Magnoliopsida</taxon>
        <taxon>Liliopsida</taxon>
        <taxon>Poales</taxon>
        <taxon>Poaceae</taxon>
        <taxon>BOP clade</taxon>
        <taxon>Oryzoideae</taxon>
        <taxon>Oryzeae</taxon>
        <taxon>Oryzinae</taxon>
        <taxon>Oryza</taxon>
    </lineage>
</organism>
<dbReference type="PANTHER" id="PTHR11011">
    <property type="entry name" value="MALE STERILITY PROTEIN 2-RELATED"/>
    <property type="match status" value="1"/>
</dbReference>
<evidence type="ECO:0000313" key="3">
    <source>
        <dbReference type="EnsemblPlants" id="OB04G16720.1"/>
    </source>
</evidence>
<reference evidence="3" key="2">
    <citation type="submission" date="2013-04" db="UniProtKB">
        <authorList>
            <consortium name="EnsemblPlants"/>
        </authorList>
    </citation>
    <scope>IDENTIFICATION</scope>
</reference>
<dbReference type="AlphaFoldDB" id="J3LWZ7"/>
<accession>J3LWZ7</accession>
<comment type="catalytic activity">
    <reaction evidence="1">
        <text>a long-chain fatty acyl-CoA + 2 NADPH + 2 H(+) = a long-chain primary fatty alcohol + 2 NADP(+) + CoA</text>
        <dbReference type="Rhea" id="RHEA:52716"/>
        <dbReference type="ChEBI" id="CHEBI:15378"/>
        <dbReference type="ChEBI" id="CHEBI:57287"/>
        <dbReference type="ChEBI" id="CHEBI:57783"/>
        <dbReference type="ChEBI" id="CHEBI:58349"/>
        <dbReference type="ChEBI" id="CHEBI:77396"/>
        <dbReference type="ChEBI" id="CHEBI:83139"/>
        <dbReference type="EC" id="1.2.1.84"/>
    </reaction>
</comment>
<evidence type="ECO:0000256" key="1">
    <source>
        <dbReference type="RuleBase" id="RU363097"/>
    </source>
</evidence>
<dbReference type="InterPro" id="IPR036291">
    <property type="entry name" value="NAD(P)-bd_dom_sf"/>
</dbReference>
<dbReference type="InterPro" id="IPR013120">
    <property type="entry name" value="FAR_NAD-bd"/>
</dbReference>
<dbReference type="EC" id="1.2.1.84" evidence="1"/>
<feature type="domain" description="Thioester reductase (TE)" evidence="2">
    <location>
        <begin position="17"/>
        <end position="110"/>
    </location>
</feature>
<comment type="function">
    <text evidence="1">Catalyzes the reduction of fatty acyl-CoA to fatty alcohols.</text>
</comment>
<keyword evidence="1" id="KW-0560">Oxidoreductase</keyword>
<reference evidence="3" key="1">
    <citation type="journal article" date="2013" name="Nat. Commun.">
        <title>Whole-genome sequencing of Oryza brachyantha reveals mechanisms underlying Oryza genome evolution.</title>
        <authorList>
            <person name="Chen J."/>
            <person name="Huang Q."/>
            <person name="Gao D."/>
            <person name="Wang J."/>
            <person name="Lang Y."/>
            <person name="Liu T."/>
            <person name="Li B."/>
            <person name="Bai Z."/>
            <person name="Luis Goicoechea J."/>
            <person name="Liang C."/>
            <person name="Chen C."/>
            <person name="Zhang W."/>
            <person name="Sun S."/>
            <person name="Liao Y."/>
            <person name="Zhang X."/>
            <person name="Yang L."/>
            <person name="Song C."/>
            <person name="Wang M."/>
            <person name="Shi J."/>
            <person name="Liu G."/>
            <person name="Liu J."/>
            <person name="Zhou H."/>
            <person name="Zhou W."/>
            <person name="Yu Q."/>
            <person name="An N."/>
            <person name="Chen Y."/>
            <person name="Cai Q."/>
            <person name="Wang B."/>
            <person name="Liu B."/>
            <person name="Min J."/>
            <person name="Huang Y."/>
            <person name="Wu H."/>
            <person name="Li Z."/>
            <person name="Zhang Y."/>
            <person name="Yin Y."/>
            <person name="Song W."/>
            <person name="Jiang J."/>
            <person name="Jackson S.A."/>
            <person name="Wing R.A."/>
            <person name="Wang J."/>
            <person name="Chen M."/>
        </authorList>
    </citation>
    <scope>NUCLEOTIDE SEQUENCE [LARGE SCALE GENOMIC DNA]</scope>
    <source>
        <strain evidence="3">cv. IRGC 101232</strain>
    </source>
</reference>
<comment type="similarity">
    <text evidence="1">Belongs to the fatty acyl-CoA reductase family.</text>
</comment>
<dbReference type="InterPro" id="IPR026055">
    <property type="entry name" value="FAR"/>
</dbReference>
<sequence>MDTTAIVGCFRNRSILITGSTGYLGKLLVEKMLRVQPEVRKLYLLIVDNDLFDVLREQHGADFQSVKNKIRPLAGDMSKENFGLGSSEIVHMSLQDVDAIVNSAATTNFYITLFA</sequence>
<keyword evidence="1" id="KW-0443">Lipid metabolism</keyword>
<dbReference type="Pfam" id="PF07993">
    <property type="entry name" value="NAD_binding_4"/>
    <property type="match status" value="1"/>
</dbReference>
<evidence type="ECO:0000313" key="4">
    <source>
        <dbReference type="Proteomes" id="UP000006038"/>
    </source>
</evidence>
<name>J3LWZ7_ORYBR</name>
<evidence type="ECO:0000259" key="2">
    <source>
        <dbReference type="Pfam" id="PF07993"/>
    </source>
</evidence>
<dbReference type="Gene3D" id="3.40.50.720">
    <property type="entry name" value="NAD(P)-binding Rossmann-like Domain"/>
    <property type="match status" value="1"/>
</dbReference>
<dbReference type="GO" id="GO:0035336">
    <property type="term" value="P:long-chain fatty-acyl-CoA metabolic process"/>
    <property type="evidence" value="ECO:0007669"/>
    <property type="project" value="TreeGrafter"/>
</dbReference>
<dbReference type="STRING" id="4533.J3LWZ7"/>
<dbReference type="PANTHER" id="PTHR11011:SF57">
    <property type="entry name" value="FATTY ACYL-COA REDUCTASE"/>
    <property type="match status" value="1"/>
</dbReference>
<dbReference type="eggNOG" id="KOG1221">
    <property type="taxonomic scope" value="Eukaryota"/>
</dbReference>
<dbReference type="Proteomes" id="UP000006038">
    <property type="component" value="Chromosome 4"/>
</dbReference>
<dbReference type="GO" id="GO:0102965">
    <property type="term" value="F:alcohol-forming long-chain fatty acyl-CoA reductase activity"/>
    <property type="evidence" value="ECO:0007669"/>
    <property type="project" value="UniProtKB-EC"/>
</dbReference>
<dbReference type="SUPFAM" id="SSF51735">
    <property type="entry name" value="NAD(P)-binding Rossmann-fold domains"/>
    <property type="match status" value="1"/>
</dbReference>
<protein>
    <recommendedName>
        <fullName evidence="1">Fatty acyl-CoA reductase</fullName>
        <ecNumber evidence="1">1.2.1.84</ecNumber>
    </recommendedName>
</protein>
<keyword evidence="4" id="KW-1185">Reference proteome</keyword>
<dbReference type="HOGENOM" id="CLU_024661_2_3_1"/>
<proteinExistence type="inferred from homology"/>
<dbReference type="GO" id="GO:0010345">
    <property type="term" value="P:suberin biosynthetic process"/>
    <property type="evidence" value="ECO:0007669"/>
    <property type="project" value="TreeGrafter"/>
</dbReference>
<dbReference type="EnsemblPlants" id="OB04G16720.1">
    <property type="protein sequence ID" value="OB04G16720.1"/>
    <property type="gene ID" value="OB04G16720"/>
</dbReference>